<reference evidence="2 3" key="1">
    <citation type="submission" date="2019-05" db="EMBL/GenBank/DDBJ databases">
        <title>Another draft genome of Portunus trituberculatus and its Hox gene families provides insights of decapod evolution.</title>
        <authorList>
            <person name="Jeong J.-H."/>
            <person name="Song I."/>
            <person name="Kim S."/>
            <person name="Choi T."/>
            <person name="Kim D."/>
            <person name="Ryu S."/>
            <person name="Kim W."/>
        </authorList>
    </citation>
    <scope>NUCLEOTIDE SEQUENCE [LARGE SCALE GENOMIC DNA]</scope>
    <source>
        <tissue evidence="2">Muscle</tissue>
    </source>
</reference>
<feature type="region of interest" description="Disordered" evidence="1">
    <location>
        <begin position="1"/>
        <end position="20"/>
    </location>
</feature>
<evidence type="ECO:0000313" key="2">
    <source>
        <dbReference type="EMBL" id="MPC30256.1"/>
    </source>
</evidence>
<proteinExistence type="predicted"/>
<evidence type="ECO:0000313" key="3">
    <source>
        <dbReference type="Proteomes" id="UP000324222"/>
    </source>
</evidence>
<organism evidence="2 3">
    <name type="scientific">Portunus trituberculatus</name>
    <name type="common">Swimming crab</name>
    <name type="synonym">Neptunus trituberculatus</name>
    <dbReference type="NCBI Taxonomy" id="210409"/>
    <lineage>
        <taxon>Eukaryota</taxon>
        <taxon>Metazoa</taxon>
        <taxon>Ecdysozoa</taxon>
        <taxon>Arthropoda</taxon>
        <taxon>Crustacea</taxon>
        <taxon>Multicrustacea</taxon>
        <taxon>Malacostraca</taxon>
        <taxon>Eumalacostraca</taxon>
        <taxon>Eucarida</taxon>
        <taxon>Decapoda</taxon>
        <taxon>Pleocyemata</taxon>
        <taxon>Brachyura</taxon>
        <taxon>Eubrachyura</taxon>
        <taxon>Portunoidea</taxon>
        <taxon>Portunidae</taxon>
        <taxon>Portuninae</taxon>
        <taxon>Portunus</taxon>
    </lineage>
</organism>
<dbReference type="AlphaFoldDB" id="A0A5B7EAR4"/>
<name>A0A5B7EAR4_PORTR</name>
<protein>
    <submittedName>
        <fullName evidence="2">Uncharacterized protein</fullName>
    </submittedName>
</protein>
<evidence type="ECO:0000256" key="1">
    <source>
        <dbReference type="SAM" id="MobiDB-lite"/>
    </source>
</evidence>
<sequence length="141" mass="15124">MFTSRACPCSYPGLSPSPRSSSLCTDILNAPCPCRDACPSPSPSPCPNPTSFPDPSPYPCPSPCLYPSPCFGPSPGPYPCPCTLVPTPCHYSPGHPPRQGLDNFAFVGQVALRTLLMQVVQLLPLEEHDLKNLEDHVDLAF</sequence>
<dbReference type="EMBL" id="VSRR010002220">
    <property type="protein sequence ID" value="MPC30256.1"/>
    <property type="molecule type" value="Genomic_DNA"/>
</dbReference>
<dbReference type="Proteomes" id="UP000324222">
    <property type="component" value="Unassembled WGS sequence"/>
</dbReference>
<comment type="caution">
    <text evidence="2">The sequence shown here is derived from an EMBL/GenBank/DDBJ whole genome shotgun (WGS) entry which is preliminary data.</text>
</comment>
<keyword evidence="3" id="KW-1185">Reference proteome</keyword>
<feature type="compositionally biased region" description="Low complexity" evidence="1">
    <location>
        <begin position="10"/>
        <end position="20"/>
    </location>
</feature>
<gene>
    <name evidence="2" type="ORF">E2C01_023517</name>
</gene>
<accession>A0A5B7EAR4</accession>